<keyword evidence="4" id="KW-0131">Cell cycle</keyword>
<comment type="similarity">
    <text evidence="1">Belongs to the cyclin family. Cyclin AB subfamily.</text>
</comment>
<dbReference type="AlphaFoldDB" id="A0A251SA87"/>
<dbReference type="InterPro" id="IPR048258">
    <property type="entry name" value="Cyclins_cyclin-box"/>
</dbReference>
<keyword evidence="2" id="KW-0132">Cell division</keyword>
<dbReference type="GO" id="GO:0016538">
    <property type="term" value="F:cyclin-dependent protein serine/threonine kinase regulator activity"/>
    <property type="evidence" value="ECO:0000318"/>
    <property type="project" value="GO_Central"/>
</dbReference>
<dbReference type="GO" id="GO:0005634">
    <property type="term" value="C:nucleus"/>
    <property type="evidence" value="ECO:0000318"/>
    <property type="project" value="GO_Central"/>
</dbReference>
<dbReference type="EMBL" id="CM007904">
    <property type="protein sequence ID" value="OTF95462.1"/>
    <property type="molecule type" value="Genomic_DNA"/>
</dbReference>
<dbReference type="InterPro" id="IPR036915">
    <property type="entry name" value="Cyclin-like_sf"/>
</dbReference>
<dbReference type="SMART" id="SM01332">
    <property type="entry name" value="Cyclin_C"/>
    <property type="match status" value="1"/>
</dbReference>
<feature type="domain" description="Cyclin C-terminal" evidence="7">
    <location>
        <begin position="344"/>
        <end position="425"/>
    </location>
</feature>
<dbReference type="STRING" id="4232.A0A251SA87"/>
<feature type="domain" description="Cyclin-like" evidence="6">
    <location>
        <begin position="251"/>
        <end position="335"/>
    </location>
</feature>
<evidence type="ECO:0000256" key="2">
    <source>
        <dbReference type="ARBA" id="ARBA00022618"/>
    </source>
</evidence>
<dbReference type="Gene3D" id="1.10.472.10">
    <property type="entry name" value="Cyclin-like"/>
    <property type="match status" value="2"/>
</dbReference>
<evidence type="ECO:0000259" key="7">
    <source>
        <dbReference type="SMART" id="SM01332"/>
    </source>
</evidence>
<dbReference type="InterPro" id="IPR004367">
    <property type="entry name" value="Cyclin_C-dom"/>
</dbReference>
<dbReference type="SUPFAM" id="SSF47954">
    <property type="entry name" value="Cyclin-like"/>
    <property type="match status" value="2"/>
</dbReference>
<dbReference type="SMART" id="SM00385">
    <property type="entry name" value="CYCLIN"/>
    <property type="match status" value="2"/>
</dbReference>
<keyword evidence="3 5" id="KW-0195">Cyclin</keyword>
<dbReference type="InterPro" id="IPR013763">
    <property type="entry name" value="Cyclin-like_dom"/>
</dbReference>
<evidence type="ECO:0000256" key="1">
    <source>
        <dbReference type="ARBA" id="ARBA00006955"/>
    </source>
</evidence>
<proteinExistence type="inferred from homology"/>
<dbReference type="PROSITE" id="PS00292">
    <property type="entry name" value="CYCLINS"/>
    <property type="match status" value="1"/>
</dbReference>
<dbReference type="PANTHER" id="PTHR10177">
    <property type="entry name" value="CYCLINS"/>
    <property type="match status" value="1"/>
</dbReference>
<dbReference type="InterPro" id="IPR046965">
    <property type="entry name" value="Cyclin_A/B-like"/>
</dbReference>
<dbReference type="Proteomes" id="UP000215914">
    <property type="component" value="Chromosome 15"/>
</dbReference>
<dbReference type="InterPro" id="IPR039361">
    <property type="entry name" value="Cyclin"/>
</dbReference>
<evidence type="ECO:0000313" key="9">
    <source>
        <dbReference type="Proteomes" id="UP000215914"/>
    </source>
</evidence>
<accession>A0A251SA87</accession>
<reference evidence="9" key="1">
    <citation type="journal article" date="2017" name="Nature">
        <title>The sunflower genome provides insights into oil metabolism, flowering and Asterid evolution.</title>
        <authorList>
            <person name="Badouin H."/>
            <person name="Gouzy J."/>
            <person name="Grassa C.J."/>
            <person name="Murat F."/>
            <person name="Staton S.E."/>
            <person name="Cottret L."/>
            <person name="Lelandais-Briere C."/>
            <person name="Owens G.L."/>
            <person name="Carrere S."/>
            <person name="Mayjonade B."/>
            <person name="Legrand L."/>
            <person name="Gill N."/>
            <person name="Kane N.C."/>
            <person name="Bowers J.E."/>
            <person name="Hubner S."/>
            <person name="Bellec A."/>
            <person name="Berard A."/>
            <person name="Berges H."/>
            <person name="Blanchet N."/>
            <person name="Boniface M.C."/>
            <person name="Brunel D."/>
            <person name="Catrice O."/>
            <person name="Chaidir N."/>
            <person name="Claudel C."/>
            <person name="Donnadieu C."/>
            <person name="Faraut T."/>
            <person name="Fievet G."/>
            <person name="Helmstetter N."/>
            <person name="King M."/>
            <person name="Knapp S.J."/>
            <person name="Lai Z."/>
            <person name="Le Paslier M.C."/>
            <person name="Lippi Y."/>
            <person name="Lorenzon L."/>
            <person name="Mandel J.R."/>
            <person name="Marage G."/>
            <person name="Marchand G."/>
            <person name="Marquand E."/>
            <person name="Bret-Mestries E."/>
            <person name="Morien E."/>
            <person name="Nambeesan S."/>
            <person name="Nguyen T."/>
            <person name="Pegot-Espagnet P."/>
            <person name="Pouilly N."/>
            <person name="Raftis F."/>
            <person name="Sallet E."/>
            <person name="Schiex T."/>
            <person name="Thomas J."/>
            <person name="Vandecasteele C."/>
            <person name="Vares D."/>
            <person name="Vear F."/>
            <person name="Vautrin S."/>
            <person name="Crespi M."/>
            <person name="Mangin B."/>
            <person name="Burke J.M."/>
            <person name="Salse J."/>
            <person name="Munos S."/>
            <person name="Vincourt P."/>
            <person name="Rieseberg L.H."/>
            <person name="Langlade N.B."/>
        </authorList>
    </citation>
    <scope>NUCLEOTIDE SEQUENCE [LARGE SCALE GENOMIC DNA]</scope>
    <source>
        <strain evidence="9">cv. SF193</strain>
    </source>
</reference>
<evidence type="ECO:0000313" key="8">
    <source>
        <dbReference type="EMBL" id="OTF95462.1"/>
    </source>
</evidence>
<evidence type="ECO:0000256" key="4">
    <source>
        <dbReference type="ARBA" id="ARBA00023306"/>
    </source>
</evidence>
<keyword evidence="9" id="KW-1185">Reference proteome</keyword>
<evidence type="ECO:0000256" key="5">
    <source>
        <dbReference type="RuleBase" id="RU000383"/>
    </source>
</evidence>
<protein>
    <submittedName>
        <fullName evidence="8">Putative cyclin D</fullName>
    </submittedName>
</protein>
<dbReference type="InterPro" id="IPR006671">
    <property type="entry name" value="Cyclin_N"/>
</dbReference>
<dbReference type="GO" id="GO:0005737">
    <property type="term" value="C:cytoplasm"/>
    <property type="evidence" value="ECO:0000318"/>
    <property type="project" value="GO_Central"/>
</dbReference>
<dbReference type="FunFam" id="1.10.472.10:FF:000001">
    <property type="entry name" value="G2/mitotic-specific cyclin"/>
    <property type="match status" value="1"/>
</dbReference>
<dbReference type="InParanoid" id="A0A251SA87"/>
<sequence>MEISVNSNRPANRQGEKKMATTVKIRGDNRRILGDVNVGIGAQTHPRVLNKKALSRHPATATFARALSLSLTADSQENHRLCLVSSRMDGFEDLPKFLNSDESPVEHRRATEKKFYRNRMVFPRNDYKENSVMSQVHRPLTGGMAAKVVNKKKSLPEVIFKPNQSTKSIEIFEDEEEDQTIPMEIETDDFFEEPVVDIDVSDTKNPLAVVEYVDDIYANYRKMESYGMVSPNYMLTQQSDINEKMRAMLIDWLIEVHYLCHFQDETLFLTVNIIDRFLAKQSVSRKKLQLVGMVAMLLACKYVGISVPVVGDLIYISAKAYSRSEILEMENLMLHTLEFKISFPTPYVFLKRYLKAGQSDSKLDQLSSFLMDLCLVEYETVKFTPSLLAAACVYTAQCSLSGFKHWSKTCEWHTKYSKDELLQAF</sequence>
<organism evidence="8 9">
    <name type="scientific">Helianthus annuus</name>
    <name type="common">Common sunflower</name>
    <dbReference type="NCBI Taxonomy" id="4232"/>
    <lineage>
        <taxon>Eukaryota</taxon>
        <taxon>Viridiplantae</taxon>
        <taxon>Streptophyta</taxon>
        <taxon>Embryophyta</taxon>
        <taxon>Tracheophyta</taxon>
        <taxon>Spermatophyta</taxon>
        <taxon>Magnoliopsida</taxon>
        <taxon>eudicotyledons</taxon>
        <taxon>Gunneridae</taxon>
        <taxon>Pentapetalae</taxon>
        <taxon>asterids</taxon>
        <taxon>campanulids</taxon>
        <taxon>Asterales</taxon>
        <taxon>Asteraceae</taxon>
        <taxon>Asteroideae</taxon>
        <taxon>Heliantheae alliance</taxon>
        <taxon>Heliantheae</taxon>
        <taxon>Helianthus</taxon>
    </lineage>
</organism>
<dbReference type="GO" id="GO:0000082">
    <property type="term" value="P:G1/S transition of mitotic cell cycle"/>
    <property type="evidence" value="ECO:0000318"/>
    <property type="project" value="GO_Central"/>
</dbReference>
<name>A0A251SA87_HELAN</name>
<feature type="domain" description="Cyclin-like" evidence="6">
    <location>
        <begin position="348"/>
        <end position="425"/>
    </location>
</feature>
<dbReference type="PIRSF" id="PIRSF001771">
    <property type="entry name" value="Cyclin_A_B_D_E"/>
    <property type="match status" value="1"/>
</dbReference>
<evidence type="ECO:0000259" key="6">
    <source>
        <dbReference type="SMART" id="SM00385"/>
    </source>
</evidence>
<dbReference type="GO" id="GO:0051301">
    <property type="term" value="P:cell division"/>
    <property type="evidence" value="ECO:0007669"/>
    <property type="project" value="UniProtKB-KW"/>
</dbReference>
<gene>
    <name evidence="8" type="ORF">HannXRQ_Chr15g0483381</name>
</gene>
<dbReference type="Pfam" id="PF00134">
    <property type="entry name" value="Cyclin_N"/>
    <property type="match status" value="1"/>
</dbReference>
<dbReference type="Pfam" id="PF02984">
    <property type="entry name" value="Cyclin_C"/>
    <property type="match status" value="1"/>
</dbReference>
<evidence type="ECO:0000256" key="3">
    <source>
        <dbReference type="ARBA" id="ARBA00023127"/>
    </source>
</evidence>
<dbReference type="GO" id="GO:0000307">
    <property type="term" value="C:cyclin-dependent protein kinase holoenzyme complex"/>
    <property type="evidence" value="ECO:0000318"/>
    <property type="project" value="GO_Central"/>
</dbReference>